<dbReference type="SMART" id="SM01118">
    <property type="entry name" value="CYTH"/>
    <property type="match status" value="1"/>
</dbReference>
<dbReference type="InterPro" id="IPR038186">
    <property type="entry name" value="CHAD_dom_sf"/>
</dbReference>
<evidence type="ECO:0000259" key="1">
    <source>
        <dbReference type="PROSITE" id="PS51707"/>
    </source>
</evidence>
<dbReference type="Proteomes" id="UP000295117">
    <property type="component" value="Unassembled WGS sequence"/>
</dbReference>
<sequence>MTIVYLNVAPCLILAQARTRRASRPFDRQGTPLMPSQHVEVERKFDVTDATINPSFDGISAVAHVEQQPQQELNAVYFDTPDQRLAYQRITLRRRTGGTDAGWHLKLPAGPDTRTELRLPLDEGDDADSLAVPEELRDTVLAVVREDELAPVARISTVRTLSRLIGTEGEQLAEFCDDQVTATRLTGQDSDEEAAVQSWREWELELSAFGDTALFDRVTARLLDAGAAPAGHGSKLARVLDVPERARPSGKDPIQRALLEQLDQLLGWDRAVRVDTDDSVHQMRVTIRRIRSLLQSNPERFGVDTNTEPLDELRLLANILGGARDAEVLAQRYAAALTELPEPLIRGPVHERLVDAARQHYDNGLRRSLAAMRSHRYFRLLDSLDTLVASAGPASDTHHSDEGGTLDAAYRKVRRAARAAARAEGEYRDEALHRIRKSAKRLRYVASAEGAKRVSQAAKDIQELLGEHQDSTVSRAYLATQAAEAHTAGEDTFTYGVLYQREHDAAETARRQVEATLKALRQAVRRKK</sequence>
<dbReference type="PROSITE" id="PS51708">
    <property type="entry name" value="CHAD"/>
    <property type="match status" value="1"/>
</dbReference>
<dbReference type="Pfam" id="PF05235">
    <property type="entry name" value="CHAD"/>
    <property type="match status" value="1"/>
</dbReference>
<dbReference type="SUPFAM" id="SSF55154">
    <property type="entry name" value="CYTH-like phosphatases"/>
    <property type="match status" value="1"/>
</dbReference>
<dbReference type="PANTHER" id="PTHR39339:SF1">
    <property type="entry name" value="CHAD DOMAIN-CONTAINING PROTEIN"/>
    <property type="match status" value="1"/>
</dbReference>
<dbReference type="PANTHER" id="PTHR39339">
    <property type="entry name" value="SLR1444 PROTEIN"/>
    <property type="match status" value="1"/>
</dbReference>
<dbReference type="PROSITE" id="PS51707">
    <property type="entry name" value="CYTH"/>
    <property type="match status" value="1"/>
</dbReference>
<reference evidence="3 4" key="1">
    <citation type="journal article" date="2019" name="Sci. Rep.">
        <title>Extended insight into the Mycobacterium chelonae-abscessus complex through whole genome sequencing of Mycobacterium salmoniphilum outbreak and Mycobacterium salmoniphilum-like strains.</title>
        <authorList>
            <person name="Behra P.R.K."/>
            <person name="Das S."/>
            <person name="Pettersson B.M.F."/>
            <person name="Shirreff L."/>
            <person name="DuCote T."/>
            <person name="Jacobsson K.G."/>
            <person name="Ennis D.G."/>
            <person name="Kirsebom L.A."/>
        </authorList>
    </citation>
    <scope>NUCLEOTIDE SEQUENCE [LARGE SCALE GENOMIC DNA]</scope>
    <source>
        <strain evidence="3 4">DE 4585</strain>
    </source>
</reference>
<dbReference type="CDD" id="cd07374">
    <property type="entry name" value="CYTH-like_Pase"/>
    <property type="match status" value="1"/>
</dbReference>
<organism evidence="3 4">
    <name type="scientific">Mycobacteroides salmoniphilum</name>
    <dbReference type="NCBI Taxonomy" id="404941"/>
    <lineage>
        <taxon>Bacteria</taxon>
        <taxon>Bacillati</taxon>
        <taxon>Actinomycetota</taxon>
        <taxon>Actinomycetes</taxon>
        <taxon>Mycobacteriales</taxon>
        <taxon>Mycobacteriaceae</taxon>
        <taxon>Mycobacteroides</taxon>
    </lineage>
</organism>
<dbReference type="Gene3D" id="2.40.320.10">
    <property type="entry name" value="Hypothetical Protein Pfu-838710-001"/>
    <property type="match status" value="1"/>
</dbReference>
<evidence type="ECO:0000313" key="4">
    <source>
        <dbReference type="Proteomes" id="UP000295117"/>
    </source>
</evidence>
<feature type="domain" description="CHAD" evidence="2">
    <location>
        <begin position="247"/>
        <end position="525"/>
    </location>
</feature>
<comment type="caution">
    <text evidence="3">The sequence shown here is derived from an EMBL/GenBank/DDBJ whole genome shotgun (WGS) entry which is preliminary data.</text>
</comment>
<proteinExistence type="predicted"/>
<protein>
    <submittedName>
        <fullName evidence="3">CHAD domain protein</fullName>
    </submittedName>
</protein>
<dbReference type="Gene3D" id="1.40.20.10">
    <property type="entry name" value="CHAD domain"/>
    <property type="match status" value="1"/>
</dbReference>
<dbReference type="EMBL" id="PECH01000008">
    <property type="protein sequence ID" value="TDZ79704.1"/>
    <property type="molecule type" value="Genomic_DNA"/>
</dbReference>
<dbReference type="InterPro" id="IPR033469">
    <property type="entry name" value="CYTH-like_dom_sf"/>
</dbReference>
<dbReference type="InterPro" id="IPR023577">
    <property type="entry name" value="CYTH_domain"/>
</dbReference>
<dbReference type="SMART" id="SM00880">
    <property type="entry name" value="CHAD"/>
    <property type="match status" value="1"/>
</dbReference>
<feature type="domain" description="CYTH" evidence="1">
    <location>
        <begin position="38"/>
        <end position="225"/>
    </location>
</feature>
<dbReference type="AlphaFoldDB" id="A0A4R8S3X3"/>
<gene>
    <name evidence="3" type="ORF">DE4585_03452</name>
</gene>
<dbReference type="InterPro" id="IPR007899">
    <property type="entry name" value="CHAD_dom"/>
</dbReference>
<dbReference type="Pfam" id="PF01928">
    <property type="entry name" value="CYTH"/>
    <property type="match status" value="1"/>
</dbReference>
<evidence type="ECO:0000313" key="3">
    <source>
        <dbReference type="EMBL" id="TDZ79704.1"/>
    </source>
</evidence>
<accession>A0A4R8S3X3</accession>
<name>A0A4R8S3X3_9MYCO</name>
<evidence type="ECO:0000259" key="2">
    <source>
        <dbReference type="PROSITE" id="PS51708"/>
    </source>
</evidence>